<sequence length="302" mass="32109" precursor="true">MDIQVMRFIGVTFLSGAVLAGCGGSSSSGSEDQQTESFTGGVFKGLMRNALVEVYSVESGTVSSTPFASVSSDDNGMYRFDTSNMPDLVYVRVSGKDNELTLMQCDIAQCGSASTGSIDSDQDGVIAFGEWLTVDSSFELTGFFSSWDQADQPTVSTVTHIVARQLGTPSVALLESAYSDVKSKMGLSKPPQEIDVIDVSSAEFKEEYIDNLKVAAILESLPSGASIANKLGDIMSEENTASLPTSSEFSSYNLLVSTLELAGKMEVGDNVEAQLNEQIEVASLKENKLPINLRPPAVPSIL</sequence>
<evidence type="ECO:0000313" key="2">
    <source>
        <dbReference type="EMBL" id="ADZ89606.1"/>
    </source>
</evidence>
<dbReference type="PATRIC" id="fig|717774.3.peg.311"/>
<dbReference type="HOGENOM" id="CLU_920718_0_0_6"/>
<dbReference type="PROSITE" id="PS51257">
    <property type="entry name" value="PROKAR_LIPOPROTEIN"/>
    <property type="match status" value="1"/>
</dbReference>
<dbReference type="RefSeq" id="WP_013659512.1">
    <property type="nucleotide sequence ID" value="NC_015276.1"/>
</dbReference>
<dbReference type="Proteomes" id="UP000001062">
    <property type="component" value="Chromosome"/>
</dbReference>
<dbReference type="PROSITE" id="PS00018">
    <property type="entry name" value="EF_HAND_1"/>
    <property type="match status" value="1"/>
</dbReference>
<dbReference type="EMBL" id="CP002583">
    <property type="protein sequence ID" value="ADZ89606.1"/>
    <property type="molecule type" value="Genomic_DNA"/>
</dbReference>
<organism evidence="2 3">
    <name type="scientific">Marinomonas mediterranea (strain ATCC 700492 / JCM 21426 / NBRC 103028 / MMB-1)</name>
    <dbReference type="NCBI Taxonomy" id="717774"/>
    <lineage>
        <taxon>Bacteria</taxon>
        <taxon>Pseudomonadati</taxon>
        <taxon>Pseudomonadota</taxon>
        <taxon>Gammaproteobacteria</taxon>
        <taxon>Oceanospirillales</taxon>
        <taxon>Oceanospirillaceae</taxon>
        <taxon>Marinomonas</taxon>
    </lineage>
</organism>
<dbReference type="AlphaFoldDB" id="F2JXV7"/>
<dbReference type="InterPro" id="IPR018247">
    <property type="entry name" value="EF_Hand_1_Ca_BS"/>
</dbReference>
<dbReference type="OrthoDB" id="6283631at2"/>
<feature type="signal peptide" evidence="1">
    <location>
        <begin position="1"/>
        <end position="20"/>
    </location>
</feature>
<accession>F2JXV7</accession>
<proteinExistence type="predicted"/>
<reference evidence="2 3" key="1">
    <citation type="journal article" date="2012" name="Stand. Genomic Sci.">
        <title>Complete genome sequence of the melanogenic marine bacterium Marinomonas mediterranea type strain (MMB-1(T)).</title>
        <authorList>
            <person name="Lucas-Elio P."/>
            <person name="Goodwin L."/>
            <person name="Woyke T."/>
            <person name="Pitluck S."/>
            <person name="Nolan M."/>
            <person name="Kyrpides N.C."/>
            <person name="Detter J.C."/>
            <person name="Copeland A."/>
            <person name="Teshima H."/>
            <person name="Bruce D."/>
            <person name="Detter C."/>
            <person name="Tapia R."/>
            <person name="Han S."/>
            <person name="Land M.L."/>
            <person name="Ivanova N."/>
            <person name="Mikhailova N."/>
            <person name="Johnston A.W."/>
            <person name="Sanchez-Amat A."/>
        </authorList>
    </citation>
    <scope>NUCLEOTIDE SEQUENCE [LARGE SCALE GENOMIC DNA]</scope>
    <source>
        <strain evidence="3">ATCC 700492 / JCM 21426 / NBRC 103028 / MMB-1</strain>
    </source>
</reference>
<dbReference type="KEGG" id="mme:Marme_0303"/>
<keyword evidence="1" id="KW-0732">Signal</keyword>
<feature type="chain" id="PRO_5003279568" description="Lipoprotein" evidence="1">
    <location>
        <begin position="21"/>
        <end position="302"/>
    </location>
</feature>
<evidence type="ECO:0000256" key="1">
    <source>
        <dbReference type="SAM" id="SignalP"/>
    </source>
</evidence>
<evidence type="ECO:0008006" key="4">
    <source>
        <dbReference type="Google" id="ProtNLM"/>
    </source>
</evidence>
<protein>
    <recommendedName>
        <fullName evidence="4">Lipoprotein</fullName>
    </recommendedName>
</protein>
<evidence type="ECO:0000313" key="3">
    <source>
        <dbReference type="Proteomes" id="UP000001062"/>
    </source>
</evidence>
<keyword evidence="3" id="KW-1185">Reference proteome</keyword>
<name>F2JXV7_MARM1</name>
<dbReference type="STRING" id="717774.Marme_0303"/>
<gene>
    <name evidence="2" type="ordered locus">Marme_0303</name>
</gene>